<name>A0A3Q7JI74_SOLLC</name>
<proteinExistence type="predicted"/>
<dbReference type="EnsemblPlants" id="Solyc11g007635.1.1">
    <property type="protein sequence ID" value="Solyc11g007635.1.1"/>
    <property type="gene ID" value="Solyc11g007635.1"/>
</dbReference>
<dbReference type="Proteomes" id="UP000004994">
    <property type="component" value="Chromosome 11"/>
</dbReference>
<dbReference type="AlphaFoldDB" id="A0A3Q7JI74"/>
<reference evidence="1" key="2">
    <citation type="submission" date="2019-01" db="UniProtKB">
        <authorList>
            <consortium name="EnsemblPlants"/>
        </authorList>
    </citation>
    <scope>IDENTIFICATION</scope>
    <source>
        <strain evidence="1">cv. Heinz 1706</strain>
    </source>
</reference>
<dbReference type="Gramene" id="Solyc11g007635.1.1">
    <property type="protein sequence ID" value="Solyc11g007635.1.1"/>
    <property type="gene ID" value="Solyc11g007635.1"/>
</dbReference>
<evidence type="ECO:0000313" key="2">
    <source>
        <dbReference type="Proteomes" id="UP000004994"/>
    </source>
</evidence>
<reference evidence="1" key="1">
    <citation type="journal article" date="2012" name="Nature">
        <title>The tomato genome sequence provides insights into fleshy fruit evolution.</title>
        <authorList>
            <consortium name="Tomato Genome Consortium"/>
        </authorList>
    </citation>
    <scope>NUCLEOTIDE SEQUENCE [LARGE SCALE GENOMIC DNA]</scope>
    <source>
        <strain evidence="1">cv. Heinz 1706</strain>
    </source>
</reference>
<accession>A0A3Q7JI74</accession>
<protein>
    <submittedName>
        <fullName evidence="1">Uncharacterized protein</fullName>
    </submittedName>
</protein>
<dbReference type="InParanoid" id="A0A3Q7JI74"/>
<organism evidence="1">
    <name type="scientific">Solanum lycopersicum</name>
    <name type="common">Tomato</name>
    <name type="synonym">Lycopersicon esculentum</name>
    <dbReference type="NCBI Taxonomy" id="4081"/>
    <lineage>
        <taxon>Eukaryota</taxon>
        <taxon>Viridiplantae</taxon>
        <taxon>Streptophyta</taxon>
        <taxon>Embryophyta</taxon>
        <taxon>Tracheophyta</taxon>
        <taxon>Spermatophyta</taxon>
        <taxon>Magnoliopsida</taxon>
        <taxon>eudicotyledons</taxon>
        <taxon>Gunneridae</taxon>
        <taxon>Pentapetalae</taxon>
        <taxon>asterids</taxon>
        <taxon>lamiids</taxon>
        <taxon>Solanales</taxon>
        <taxon>Solanaceae</taxon>
        <taxon>Solanoideae</taxon>
        <taxon>Solaneae</taxon>
        <taxon>Solanum</taxon>
        <taxon>Solanum subgen. Lycopersicon</taxon>
    </lineage>
</organism>
<evidence type="ECO:0000313" key="1">
    <source>
        <dbReference type="EnsemblPlants" id="Solyc11g007635.1.1"/>
    </source>
</evidence>
<keyword evidence="2" id="KW-1185">Reference proteome</keyword>
<sequence>MHCNLQVSKSLSLSFSLRNQMNDGAVRQSAGGQLKISKSTYGIFNHSDRSITFWDKTYHVNDSYGTFGLYADCFYPKFHHGLQHCHL</sequence>